<comment type="caution">
    <text evidence="2">The sequence shown here is derived from an EMBL/GenBank/DDBJ whole genome shotgun (WGS) entry which is preliminary data.</text>
</comment>
<keyword evidence="3" id="KW-1185">Reference proteome</keyword>
<sequence>MNTDTHYFTGMQNSDLSNRTPGTFLYQDQMQSAQQQGTRIAPPFIDGQLDNWNGVTRAVPNLNPPPTYDVFDGAMWGSLLEIVDPNGGEEDPPML</sequence>
<organism evidence="2 3">
    <name type="scientific">Paraphaeosphaeria minitans</name>
    <dbReference type="NCBI Taxonomy" id="565426"/>
    <lineage>
        <taxon>Eukaryota</taxon>
        <taxon>Fungi</taxon>
        <taxon>Dikarya</taxon>
        <taxon>Ascomycota</taxon>
        <taxon>Pezizomycotina</taxon>
        <taxon>Dothideomycetes</taxon>
        <taxon>Pleosporomycetidae</taxon>
        <taxon>Pleosporales</taxon>
        <taxon>Massarineae</taxon>
        <taxon>Didymosphaeriaceae</taxon>
        <taxon>Paraphaeosphaeria</taxon>
    </lineage>
</organism>
<evidence type="ECO:0000313" key="2">
    <source>
        <dbReference type="EMBL" id="KAF9729757.1"/>
    </source>
</evidence>
<name>A0A9P6KKF5_9PLEO</name>
<reference evidence="2" key="1">
    <citation type="journal article" date="2020" name="Mol. Plant Microbe Interact.">
        <title>Genome Sequence of the Biocontrol Agent Coniothyrium minitans strain Conio (IMI 134523).</title>
        <authorList>
            <person name="Patel D."/>
            <person name="Shittu T.A."/>
            <person name="Baroncelli R."/>
            <person name="Muthumeenakshi S."/>
            <person name="Osborne T.H."/>
            <person name="Janganan T.K."/>
            <person name="Sreenivasaprasad S."/>
        </authorList>
    </citation>
    <scope>NUCLEOTIDE SEQUENCE</scope>
    <source>
        <strain evidence="2">Conio</strain>
    </source>
</reference>
<dbReference type="Proteomes" id="UP000756921">
    <property type="component" value="Unassembled WGS sequence"/>
</dbReference>
<feature type="region of interest" description="Disordered" evidence="1">
    <location>
        <begin position="1"/>
        <end position="21"/>
    </location>
</feature>
<evidence type="ECO:0000313" key="3">
    <source>
        <dbReference type="Proteomes" id="UP000756921"/>
    </source>
</evidence>
<proteinExistence type="predicted"/>
<dbReference type="AlphaFoldDB" id="A0A9P6KKF5"/>
<evidence type="ECO:0000256" key="1">
    <source>
        <dbReference type="SAM" id="MobiDB-lite"/>
    </source>
</evidence>
<protein>
    <submittedName>
        <fullName evidence="2">Uncharacterized protein</fullName>
    </submittedName>
</protein>
<accession>A0A9P6KKF5</accession>
<dbReference type="EMBL" id="WJXW01000016">
    <property type="protein sequence ID" value="KAF9729757.1"/>
    <property type="molecule type" value="Genomic_DNA"/>
</dbReference>
<gene>
    <name evidence="2" type="ORF">PMIN01_12621</name>
</gene>